<reference evidence="8 9" key="1">
    <citation type="submission" date="2019-08" db="EMBL/GenBank/DDBJ databases">
        <title>In-depth cultivation of the pig gut microbiome towards novel bacterial diversity and tailored functional studies.</title>
        <authorList>
            <person name="Wylensek D."/>
            <person name="Hitch T.C.A."/>
            <person name="Clavel T."/>
        </authorList>
    </citation>
    <scope>NUCLEOTIDE SEQUENCE [LARGE SCALE GENOMIC DNA]</scope>
    <source>
        <strain evidence="8 9">RF-744-FAT-4</strain>
    </source>
</reference>
<gene>
    <name evidence="8" type="ORF">FYJ52_02790</name>
</gene>
<evidence type="ECO:0000256" key="5">
    <source>
        <dbReference type="PIRSR" id="PIRSR613078-1"/>
    </source>
</evidence>
<dbReference type="InterPro" id="IPR005952">
    <property type="entry name" value="Phosphogly_mut1"/>
</dbReference>
<keyword evidence="4" id="KW-0413">Isomerase</keyword>
<sequence>MTTTLYLVRHGETYENHDHIFQGVLDTKLTPKGLAQTEGLGRYFKAIPIDKAYTSPLSRARMTAEGALTYHPEIKAEIVDDLHEIEGGELQGLDFDTCNQRFNNIMVTFRKNPSAFDPPGGESLPQVYRRFTKAVNTLVRQNLGKTILIAAHGTVIQTWINYAWGRSEDQIKLAFLPNGSVSKFTFDDELNVKIDYLGDVSYMDTQAE</sequence>
<name>A0A7X2NF96_9FIRM</name>
<comment type="caution">
    <text evidence="8">The sequence shown here is derived from an EMBL/GenBank/DDBJ whole genome shotgun (WGS) entry which is preliminary data.</text>
</comment>
<evidence type="ECO:0000256" key="1">
    <source>
        <dbReference type="ARBA" id="ARBA00006717"/>
    </source>
</evidence>
<dbReference type="SUPFAM" id="SSF53254">
    <property type="entry name" value="Phosphoglycerate mutase-like"/>
    <property type="match status" value="1"/>
</dbReference>
<evidence type="ECO:0000256" key="2">
    <source>
        <dbReference type="ARBA" id="ARBA00012028"/>
    </source>
</evidence>
<dbReference type="GO" id="GO:0004619">
    <property type="term" value="F:phosphoglycerate mutase activity"/>
    <property type="evidence" value="ECO:0007669"/>
    <property type="project" value="UniProtKB-EC"/>
</dbReference>
<keyword evidence="9" id="KW-1185">Reference proteome</keyword>
<evidence type="ECO:0000256" key="7">
    <source>
        <dbReference type="PIRSR" id="PIRSR613078-3"/>
    </source>
</evidence>
<evidence type="ECO:0000313" key="9">
    <source>
        <dbReference type="Proteomes" id="UP000461754"/>
    </source>
</evidence>
<dbReference type="EMBL" id="VUMO01000002">
    <property type="protein sequence ID" value="MSS19340.1"/>
    <property type="molecule type" value="Genomic_DNA"/>
</dbReference>
<evidence type="ECO:0000256" key="6">
    <source>
        <dbReference type="PIRSR" id="PIRSR613078-2"/>
    </source>
</evidence>
<accession>A0A7X2NF96</accession>
<dbReference type="EC" id="5.4.2.11" evidence="2"/>
<keyword evidence="3" id="KW-0324">Glycolysis</keyword>
<evidence type="ECO:0000256" key="4">
    <source>
        <dbReference type="ARBA" id="ARBA00023235"/>
    </source>
</evidence>
<dbReference type="SMART" id="SM00855">
    <property type="entry name" value="PGAM"/>
    <property type="match status" value="1"/>
</dbReference>
<dbReference type="GO" id="GO:0006096">
    <property type="term" value="P:glycolytic process"/>
    <property type="evidence" value="ECO:0007669"/>
    <property type="project" value="UniProtKB-KW"/>
</dbReference>
<feature type="active site" description="Tele-phosphohistidine intermediate" evidence="5">
    <location>
        <position position="10"/>
    </location>
</feature>
<dbReference type="AlphaFoldDB" id="A0A7X2NF96"/>
<protein>
    <recommendedName>
        <fullName evidence="2">phosphoglycerate mutase (2,3-diphosphoglycerate-dependent)</fullName>
        <ecNumber evidence="2">5.4.2.11</ecNumber>
    </recommendedName>
</protein>
<organism evidence="8 9">
    <name type="scientific">Pseudoramibacter porci</name>
    <dbReference type="NCBI Taxonomy" id="2606631"/>
    <lineage>
        <taxon>Bacteria</taxon>
        <taxon>Bacillati</taxon>
        <taxon>Bacillota</taxon>
        <taxon>Clostridia</taxon>
        <taxon>Eubacteriales</taxon>
        <taxon>Eubacteriaceae</taxon>
        <taxon>Pseudoramibacter</taxon>
    </lineage>
</organism>
<feature type="binding site" evidence="6">
    <location>
        <begin position="9"/>
        <end position="16"/>
    </location>
    <ligand>
        <name>substrate</name>
    </ligand>
</feature>
<dbReference type="InterPro" id="IPR013078">
    <property type="entry name" value="His_Pase_superF_clade-1"/>
</dbReference>
<dbReference type="PIRSF" id="PIRSF000709">
    <property type="entry name" value="6PFK_2-Ptase"/>
    <property type="match status" value="1"/>
</dbReference>
<dbReference type="Gene3D" id="3.40.50.1240">
    <property type="entry name" value="Phosphoglycerate mutase-like"/>
    <property type="match status" value="1"/>
</dbReference>
<dbReference type="InterPro" id="IPR029033">
    <property type="entry name" value="His_PPase_superfam"/>
</dbReference>
<dbReference type="Pfam" id="PF00300">
    <property type="entry name" value="His_Phos_1"/>
    <property type="match status" value="1"/>
</dbReference>
<feature type="active site" description="Proton donor/acceptor" evidence="5">
    <location>
        <position position="84"/>
    </location>
</feature>
<feature type="binding site" evidence="6">
    <location>
        <position position="59"/>
    </location>
    <ligand>
        <name>substrate</name>
    </ligand>
</feature>
<dbReference type="RefSeq" id="WP_154575737.1">
    <property type="nucleotide sequence ID" value="NZ_VUMO01000002.1"/>
</dbReference>
<comment type="similarity">
    <text evidence="1">Belongs to the phosphoglycerate mutase family. BPG-dependent PGAM subfamily.</text>
</comment>
<feature type="site" description="Transition state stabilizer" evidence="7">
    <location>
        <position position="152"/>
    </location>
</feature>
<evidence type="ECO:0000313" key="8">
    <source>
        <dbReference type="EMBL" id="MSS19340.1"/>
    </source>
</evidence>
<proteinExistence type="inferred from homology"/>
<dbReference type="PANTHER" id="PTHR11931">
    <property type="entry name" value="PHOSPHOGLYCERATE MUTASE"/>
    <property type="match status" value="1"/>
</dbReference>
<evidence type="ECO:0000256" key="3">
    <source>
        <dbReference type="ARBA" id="ARBA00023152"/>
    </source>
</evidence>
<dbReference type="Proteomes" id="UP000461754">
    <property type="component" value="Unassembled WGS sequence"/>
</dbReference>
<dbReference type="CDD" id="cd07067">
    <property type="entry name" value="HP_PGM_like"/>
    <property type="match status" value="1"/>
</dbReference>